<accession>A0AAW5HW44</accession>
<comment type="caution">
    <text evidence="1">The sequence shown here is derived from an EMBL/GenBank/DDBJ whole genome shotgun (WGS) entry which is preliminary data.</text>
</comment>
<proteinExistence type="predicted"/>
<keyword evidence="2" id="KW-1185">Reference proteome</keyword>
<reference evidence="1 2" key="1">
    <citation type="submission" date="2021-01" db="EMBL/GenBank/DDBJ databases">
        <title>Identification and Characterization of Corynebacterium sp.</title>
        <authorList>
            <person name="Luo Q."/>
            <person name="Qu P."/>
            <person name="Chen Q."/>
        </authorList>
    </citation>
    <scope>NUCLEOTIDE SEQUENCE [LARGE SCALE GENOMIC DNA]</scope>
    <source>
        <strain evidence="1 2">MC-18</strain>
    </source>
</reference>
<dbReference type="AlphaFoldDB" id="A0AAW5HW44"/>
<dbReference type="EMBL" id="JAEUWV010000020">
    <property type="protein sequence ID" value="MCO6395280.1"/>
    <property type="molecule type" value="Genomic_DNA"/>
</dbReference>
<name>A0AAW5HW44_9CORY</name>
<dbReference type="Gene3D" id="3.40.960.10">
    <property type="entry name" value="VSR Endonuclease"/>
    <property type="match status" value="1"/>
</dbReference>
<gene>
    <name evidence="1" type="ORF">JMN37_09925</name>
</gene>
<protein>
    <recommendedName>
        <fullName evidence="3">DUF559 domain-containing protein</fullName>
    </recommendedName>
</protein>
<dbReference type="Proteomes" id="UP001205920">
    <property type="component" value="Unassembled WGS sequence"/>
</dbReference>
<evidence type="ECO:0008006" key="3">
    <source>
        <dbReference type="Google" id="ProtNLM"/>
    </source>
</evidence>
<sequence length="334" mass="37335">MNTLYNGMTIDLDTPLIHQKQRTPNHAYQQVSVRRYLQNEHCLQPWQVQNNARYHPKNVRYHAPAAVRAIAHAVEQPGSIIAGFSALALYGLPYLVEGADTTLVTTSGHTSVAGACRPTIRRSRISLATWTVTHRGVSLQAVTPLTAVIQALVQVKRGEHLWRTVTVEGLAPEEVRGIQLVDCARRFWGITPSSIAKAARHKIDATWLHKVLRHSSVLADSPKETEMRLLVAALANRYGCTVEEQVPLRVGDQLVTVFDLAIPELKIAVMYDGAHHSDYQQRNKDSSITLKMIRQGWTPARCSAATMFECLTLIEELMQEGRVRVQTRKVPNGF</sequence>
<evidence type="ECO:0000313" key="2">
    <source>
        <dbReference type="Proteomes" id="UP001205920"/>
    </source>
</evidence>
<organism evidence="1 2">
    <name type="scientific">Corynebacterium lipophilum</name>
    <dbReference type="NCBI Taxonomy" id="2804918"/>
    <lineage>
        <taxon>Bacteria</taxon>
        <taxon>Bacillati</taxon>
        <taxon>Actinomycetota</taxon>
        <taxon>Actinomycetes</taxon>
        <taxon>Mycobacteriales</taxon>
        <taxon>Corynebacteriaceae</taxon>
        <taxon>Corynebacterium</taxon>
    </lineage>
</organism>
<evidence type="ECO:0000313" key="1">
    <source>
        <dbReference type="EMBL" id="MCO6395280.1"/>
    </source>
</evidence>
<dbReference type="RefSeq" id="WP_252932015.1">
    <property type="nucleotide sequence ID" value="NZ_JAEUWV010000020.1"/>
</dbReference>